<evidence type="ECO:0000259" key="6">
    <source>
        <dbReference type="PROSITE" id="PS51900"/>
    </source>
</evidence>
<dbReference type="AlphaFoldDB" id="A0A072NJZ2"/>
<accession>A0A072NJZ2</accession>
<dbReference type="GO" id="GO:0015074">
    <property type="term" value="P:DNA integration"/>
    <property type="evidence" value="ECO:0007669"/>
    <property type="project" value="InterPro"/>
</dbReference>
<dbReference type="Proteomes" id="UP000027936">
    <property type="component" value="Unassembled WGS sequence"/>
</dbReference>
<dbReference type="PATRIC" id="fig|1348973.3.peg.3350"/>
<dbReference type="Pfam" id="PF13102">
    <property type="entry name" value="Phage_int_SAM_5"/>
    <property type="match status" value="1"/>
</dbReference>
<dbReference type="InterPro" id="IPR044068">
    <property type="entry name" value="CB"/>
</dbReference>
<feature type="domain" description="Tyr recombinase" evidence="5">
    <location>
        <begin position="133"/>
        <end position="262"/>
    </location>
</feature>
<dbReference type="PROSITE" id="PS51900">
    <property type="entry name" value="CB"/>
    <property type="match status" value="1"/>
</dbReference>
<dbReference type="SUPFAM" id="SSF56349">
    <property type="entry name" value="DNA breaking-rejoining enzymes"/>
    <property type="match status" value="1"/>
</dbReference>
<dbReference type="InterPro" id="IPR002104">
    <property type="entry name" value="Integrase_catalytic"/>
</dbReference>
<dbReference type="InterPro" id="IPR010998">
    <property type="entry name" value="Integrase_recombinase_N"/>
</dbReference>
<feature type="domain" description="Core-binding (CB)" evidence="6">
    <location>
        <begin position="27"/>
        <end position="111"/>
    </location>
</feature>
<evidence type="ECO:0000313" key="8">
    <source>
        <dbReference type="Proteomes" id="UP000027936"/>
    </source>
</evidence>
<reference evidence="7 8" key="1">
    <citation type="submission" date="2014-04" db="EMBL/GenBank/DDBJ databases">
        <title>Draft genome sequence of Bacillus azotoformans MEV2011, a (co-) denitrifying strain unable to grow in the presence of oxygen.</title>
        <authorList>
            <person name="Nielsen M."/>
            <person name="Schreiber L."/>
            <person name="Finster K."/>
            <person name="Schramm A."/>
        </authorList>
    </citation>
    <scope>NUCLEOTIDE SEQUENCE [LARGE SCALE GENOMIC DNA]</scope>
    <source>
        <strain evidence="7 8">MEV2011</strain>
    </source>
</reference>
<dbReference type="OrthoDB" id="107900at2"/>
<dbReference type="InterPro" id="IPR011010">
    <property type="entry name" value="DNA_brk_join_enz"/>
</dbReference>
<dbReference type="PROSITE" id="PS51898">
    <property type="entry name" value="TYR_RECOMBINASE"/>
    <property type="match status" value="1"/>
</dbReference>
<name>A0A072NJZ2_SCHAZ</name>
<dbReference type="GO" id="GO:0006310">
    <property type="term" value="P:DNA recombination"/>
    <property type="evidence" value="ECO:0007669"/>
    <property type="project" value="UniProtKB-KW"/>
</dbReference>
<comment type="similarity">
    <text evidence="1">Belongs to the 'phage' integrase family.</text>
</comment>
<organism evidence="7 8">
    <name type="scientific">Schinkia azotoformans MEV2011</name>
    <dbReference type="NCBI Taxonomy" id="1348973"/>
    <lineage>
        <taxon>Bacteria</taxon>
        <taxon>Bacillati</taxon>
        <taxon>Bacillota</taxon>
        <taxon>Bacilli</taxon>
        <taxon>Bacillales</taxon>
        <taxon>Bacillaceae</taxon>
        <taxon>Calidifontibacillus/Schinkia group</taxon>
        <taxon>Schinkia</taxon>
    </lineage>
</organism>
<proteinExistence type="inferred from homology"/>
<comment type="caution">
    <text evidence="7">The sequence shown here is derived from an EMBL/GenBank/DDBJ whole genome shotgun (WGS) entry which is preliminary data.</text>
</comment>
<dbReference type="PANTHER" id="PTHR30349:SF64">
    <property type="entry name" value="PROPHAGE INTEGRASE INTD-RELATED"/>
    <property type="match status" value="1"/>
</dbReference>
<dbReference type="CDD" id="cd00397">
    <property type="entry name" value="DNA_BRE_C"/>
    <property type="match status" value="1"/>
</dbReference>
<dbReference type="InterPro" id="IPR050090">
    <property type="entry name" value="Tyrosine_recombinase_XerCD"/>
</dbReference>
<evidence type="ECO:0000256" key="1">
    <source>
        <dbReference type="ARBA" id="ARBA00008857"/>
    </source>
</evidence>
<protein>
    <submittedName>
        <fullName evidence="7">Site-specific recombinase XerD</fullName>
    </submittedName>
</protein>
<sequence length="262" mass="30677">MSTKAKRVGIRKFKREVDLSKNIDSNLTMNEMFERFMMIKKSEILAKRTIDEYLANYRYFLEYTGGDVTSEQITTELFCGYIAYMRDERDLAPSTINIRVRTMRSFIRYCYEDKGWIQEPIHKRFKTVKVPIDNVEAFTPEEVKKIIGVIDESSYTGWHSKVIIFTLLDTLVRVGELIEIKRQNVNLKNRTIHLEANETKTRVARTVPISIKTAKLIDEYITETTEFNSEYLFVSYEGEKLTESTTRGNIVFVNNELVLTLN</sequence>
<keyword evidence="2 4" id="KW-0238">DNA-binding</keyword>
<dbReference type="RefSeq" id="WP_051678261.1">
    <property type="nucleotide sequence ID" value="NZ_JJRY01000016.1"/>
</dbReference>
<evidence type="ECO:0000256" key="2">
    <source>
        <dbReference type="ARBA" id="ARBA00023125"/>
    </source>
</evidence>
<dbReference type="EMBL" id="JJRY01000016">
    <property type="protein sequence ID" value="KEF37228.1"/>
    <property type="molecule type" value="Genomic_DNA"/>
</dbReference>
<dbReference type="InterPro" id="IPR013762">
    <property type="entry name" value="Integrase-like_cat_sf"/>
</dbReference>
<evidence type="ECO:0000256" key="3">
    <source>
        <dbReference type="ARBA" id="ARBA00023172"/>
    </source>
</evidence>
<dbReference type="GO" id="GO:0003677">
    <property type="term" value="F:DNA binding"/>
    <property type="evidence" value="ECO:0007669"/>
    <property type="project" value="UniProtKB-UniRule"/>
</dbReference>
<evidence type="ECO:0000259" key="5">
    <source>
        <dbReference type="PROSITE" id="PS51898"/>
    </source>
</evidence>
<gene>
    <name evidence="7" type="ORF">M670_03474</name>
</gene>
<dbReference type="PANTHER" id="PTHR30349">
    <property type="entry name" value="PHAGE INTEGRASE-RELATED"/>
    <property type="match status" value="1"/>
</dbReference>
<keyword evidence="3" id="KW-0233">DNA recombination</keyword>
<dbReference type="Pfam" id="PF00589">
    <property type="entry name" value="Phage_integrase"/>
    <property type="match status" value="1"/>
</dbReference>
<evidence type="ECO:0000256" key="4">
    <source>
        <dbReference type="PROSITE-ProRule" id="PRU01248"/>
    </source>
</evidence>
<dbReference type="Gene3D" id="1.10.443.10">
    <property type="entry name" value="Intergrase catalytic core"/>
    <property type="match status" value="1"/>
</dbReference>
<dbReference type="Gene3D" id="1.10.150.130">
    <property type="match status" value="1"/>
</dbReference>
<evidence type="ECO:0000313" key="7">
    <source>
        <dbReference type="EMBL" id="KEF37228.1"/>
    </source>
</evidence>
<dbReference type="InterPro" id="IPR025269">
    <property type="entry name" value="SAM-like_dom"/>
</dbReference>